<keyword evidence="1" id="KW-1133">Transmembrane helix</keyword>
<comment type="caution">
    <text evidence="2">The sequence shown here is derived from an EMBL/GenBank/DDBJ whole genome shotgun (WGS) entry which is preliminary data.</text>
</comment>
<organism evidence="2 3">
    <name type="scientific">Candidatus Schekmanbacteria bacterium RBG_16_38_10</name>
    <dbReference type="NCBI Taxonomy" id="1817879"/>
    <lineage>
        <taxon>Bacteria</taxon>
        <taxon>Candidatus Schekmaniibacteriota</taxon>
    </lineage>
</organism>
<protein>
    <submittedName>
        <fullName evidence="2">Uncharacterized protein</fullName>
    </submittedName>
</protein>
<accession>A0A1F7RRE4</accession>
<dbReference type="Proteomes" id="UP000178797">
    <property type="component" value="Unassembled WGS sequence"/>
</dbReference>
<evidence type="ECO:0000313" key="2">
    <source>
        <dbReference type="EMBL" id="OGL44021.1"/>
    </source>
</evidence>
<sequence>MFDVSITSFVIIEAPIKSPLAKSSFALMILDSSLPEKELIGEIRSNMIKKSRILFLPELIFFKIIFFLVLELYRKENNHRVRRPASTRVVAGLLTCL</sequence>
<evidence type="ECO:0000256" key="1">
    <source>
        <dbReference type="SAM" id="Phobius"/>
    </source>
</evidence>
<evidence type="ECO:0000313" key="3">
    <source>
        <dbReference type="Proteomes" id="UP000178797"/>
    </source>
</evidence>
<reference evidence="2 3" key="1">
    <citation type="journal article" date="2016" name="Nat. Commun.">
        <title>Thousands of microbial genomes shed light on interconnected biogeochemical processes in an aquifer system.</title>
        <authorList>
            <person name="Anantharaman K."/>
            <person name="Brown C.T."/>
            <person name="Hug L.A."/>
            <person name="Sharon I."/>
            <person name="Castelle C.J."/>
            <person name="Probst A.J."/>
            <person name="Thomas B.C."/>
            <person name="Singh A."/>
            <person name="Wilkins M.J."/>
            <person name="Karaoz U."/>
            <person name="Brodie E.L."/>
            <person name="Williams K.H."/>
            <person name="Hubbard S.S."/>
            <person name="Banfield J.F."/>
        </authorList>
    </citation>
    <scope>NUCLEOTIDE SEQUENCE [LARGE SCALE GENOMIC DNA]</scope>
</reference>
<keyword evidence="1" id="KW-0472">Membrane</keyword>
<keyword evidence="1" id="KW-0812">Transmembrane</keyword>
<dbReference type="EMBL" id="MGDE01000198">
    <property type="protein sequence ID" value="OGL44021.1"/>
    <property type="molecule type" value="Genomic_DNA"/>
</dbReference>
<dbReference type="AlphaFoldDB" id="A0A1F7RRE4"/>
<proteinExistence type="predicted"/>
<gene>
    <name evidence="2" type="ORF">A2W05_07390</name>
</gene>
<name>A0A1F7RRE4_9BACT</name>
<feature type="transmembrane region" description="Helical" evidence="1">
    <location>
        <begin position="53"/>
        <end position="73"/>
    </location>
</feature>